<sequence>MPPQPLQPLQTASTLPALRQVPARSGLFTVLPRSFTKAGNPARNAHLGLDTFSAVNQNGSFEFDRVLKCGTVQKRTRKTKTWKPIYFVLRPNLLSIYKNSEETKLRDQIDLSELTAVAFLKDRKQKRHHLFGLFSPSRNYHLQASSEKEAQEWVELIRREARIEEEEEEMFLASPCVQHRGDRSFERSMEERRRWKEERLGSSSPEPIELPPIGSITTTTRAGFRAAPSMQSQSLEYSGNELGSYSDLSDSAVPGGVRGSSSLSLPQREALHRTDTARNLSQASGFDLNQEEERVVLHGYLYSLTTKAKVRQWKKTWVVLRPKNLTFYKNDEEYSAQLIIPLSSIISAVEIDPISKSKSHCMELIAEEKRYRFCAPDEESLEKWLGALKSLLAKRKEADRKRAAQQQGGASIPAAAASSR</sequence>
<dbReference type="Gene3D" id="2.30.29.30">
    <property type="entry name" value="Pleckstrin-homology domain (PH domain)/Phosphotyrosine-binding domain (PTB)"/>
    <property type="match status" value="2"/>
</dbReference>
<gene>
    <name evidence="3" type="ORF">GP486_002341</name>
</gene>
<evidence type="ECO:0000259" key="2">
    <source>
        <dbReference type="PROSITE" id="PS50003"/>
    </source>
</evidence>
<dbReference type="SMART" id="SM00233">
    <property type="entry name" value="PH"/>
    <property type="match status" value="2"/>
</dbReference>
<feature type="region of interest" description="Disordered" evidence="1">
    <location>
        <begin position="399"/>
        <end position="420"/>
    </location>
</feature>
<proteinExistence type="predicted"/>
<reference evidence="3" key="1">
    <citation type="submission" date="2021-03" db="EMBL/GenBank/DDBJ databases">
        <title>Comparative genomics and phylogenomic investigation of the class Geoglossomycetes provide insights into ecological specialization and systematics.</title>
        <authorList>
            <person name="Melie T."/>
            <person name="Pirro S."/>
            <person name="Miller A.N."/>
            <person name="Quandt A."/>
        </authorList>
    </citation>
    <scope>NUCLEOTIDE SEQUENCE</scope>
    <source>
        <strain evidence="3">CAQ_001_2017</strain>
    </source>
</reference>
<feature type="compositionally biased region" description="Low complexity" evidence="1">
    <location>
        <begin position="404"/>
        <end position="420"/>
    </location>
</feature>
<dbReference type="Pfam" id="PF00169">
    <property type="entry name" value="PH"/>
    <property type="match status" value="2"/>
</dbReference>
<dbReference type="Proteomes" id="UP000750711">
    <property type="component" value="Unassembled WGS sequence"/>
</dbReference>
<dbReference type="InterPro" id="IPR001849">
    <property type="entry name" value="PH_domain"/>
</dbReference>
<name>A0A9P8LEG0_9PEZI</name>
<keyword evidence="4" id="KW-1185">Reference proteome</keyword>
<dbReference type="CDD" id="cd13299">
    <property type="entry name" value="PH2_PH_fungal"/>
    <property type="match status" value="1"/>
</dbReference>
<dbReference type="PANTHER" id="PTHR14336:SF15">
    <property type="entry name" value="DUAL ADAPTER FOR PHOSPHOTYROSINE AND 3-PHOSPHOTYROSINE AND 3-PHOSPHOINOSITIDE"/>
    <property type="match status" value="1"/>
</dbReference>
<dbReference type="AlphaFoldDB" id="A0A9P8LEG0"/>
<accession>A0A9P8LEG0</accession>
<protein>
    <recommendedName>
        <fullName evidence="2">PH domain-containing protein</fullName>
    </recommendedName>
</protein>
<dbReference type="InterPro" id="IPR011993">
    <property type="entry name" value="PH-like_dom_sf"/>
</dbReference>
<dbReference type="SUPFAM" id="SSF50729">
    <property type="entry name" value="PH domain-like"/>
    <property type="match status" value="2"/>
</dbReference>
<evidence type="ECO:0000313" key="3">
    <source>
        <dbReference type="EMBL" id="KAH0563086.1"/>
    </source>
</evidence>
<dbReference type="PROSITE" id="PS50003">
    <property type="entry name" value="PH_DOMAIN"/>
    <property type="match status" value="2"/>
</dbReference>
<evidence type="ECO:0000256" key="1">
    <source>
        <dbReference type="SAM" id="MobiDB-lite"/>
    </source>
</evidence>
<comment type="caution">
    <text evidence="3">The sequence shown here is derived from an EMBL/GenBank/DDBJ whole genome shotgun (WGS) entry which is preliminary data.</text>
</comment>
<dbReference type="EMBL" id="JAGHQM010000255">
    <property type="protein sequence ID" value="KAH0563086.1"/>
    <property type="molecule type" value="Genomic_DNA"/>
</dbReference>
<dbReference type="InterPro" id="IPR051707">
    <property type="entry name" value="PI-Interact_SigTrans_Reg"/>
</dbReference>
<evidence type="ECO:0000313" key="4">
    <source>
        <dbReference type="Proteomes" id="UP000750711"/>
    </source>
</evidence>
<feature type="domain" description="PH" evidence="2">
    <location>
        <begin position="294"/>
        <end position="393"/>
    </location>
</feature>
<organism evidence="3 4">
    <name type="scientific">Trichoglossum hirsutum</name>
    <dbReference type="NCBI Taxonomy" id="265104"/>
    <lineage>
        <taxon>Eukaryota</taxon>
        <taxon>Fungi</taxon>
        <taxon>Dikarya</taxon>
        <taxon>Ascomycota</taxon>
        <taxon>Pezizomycotina</taxon>
        <taxon>Geoglossomycetes</taxon>
        <taxon>Geoglossales</taxon>
        <taxon>Geoglossaceae</taxon>
        <taxon>Trichoglossum</taxon>
    </lineage>
</organism>
<dbReference type="FunFam" id="2.30.29.30:FF:000286">
    <property type="entry name" value="PH-protein kinase domain containing protein"/>
    <property type="match status" value="1"/>
</dbReference>
<dbReference type="PANTHER" id="PTHR14336">
    <property type="entry name" value="TANDEM PH DOMAIN CONTAINING PROTEIN"/>
    <property type="match status" value="1"/>
</dbReference>
<dbReference type="CDD" id="cd13298">
    <property type="entry name" value="PH1_PH_fungal"/>
    <property type="match status" value="1"/>
</dbReference>
<feature type="domain" description="PH" evidence="2">
    <location>
        <begin position="65"/>
        <end position="162"/>
    </location>
</feature>